<sequence length="70" mass="6574">MAACDGDGGATGGPDGGAAGGGRDGGATDSGRECGAGGGVVVQIPFGDVKSMVVFFGMVAAFFLDVKSMG</sequence>
<comment type="caution">
    <text evidence="1">The sequence shown here is derived from an EMBL/GenBank/DDBJ whole genome shotgun (WGS) entry which is preliminary data.</text>
</comment>
<evidence type="ECO:0000313" key="1">
    <source>
        <dbReference type="EMBL" id="KAI3719719.1"/>
    </source>
</evidence>
<proteinExistence type="predicted"/>
<dbReference type="Proteomes" id="UP001055879">
    <property type="component" value="Linkage Group LG06"/>
</dbReference>
<keyword evidence="2" id="KW-1185">Reference proteome</keyword>
<accession>A0ACB9BBG1</accession>
<protein>
    <submittedName>
        <fullName evidence="1">Uncharacterized protein</fullName>
    </submittedName>
</protein>
<evidence type="ECO:0000313" key="2">
    <source>
        <dbReference type="Proteomes" id="UP001055879"/>
    </source>
</evidence>
<reference evidence="1 2" key="2">
    <citation type="journal article" date="2022" name="Mol. Ecol. Resour.">
        <title>The genomes of chicory, endive, great burdock and yacon provide insights into Asteraceae paleo-polyploidization history and plant inulin production.</title>
        <authorList>
            <person name="Fan W."/>
            <person name="Wang S."/>
            <person name="Wang H."/>
            <person name="Wang A."/>
            <person name="Jiang F."/>
            <person name="Liu H."/>
            <person name="Zhao H."/>
            <person name="Xu D."/>
            <person name="Zhang Y."/>
        </authorList>
    </citation>
    <scope>NUCLEOTIDE SEQUENCE [LARGE SCALE GENOMIC DNA]</scope>
    <source>
        <strain evidence="2">cv. Niubang</strain>
    </source>
</reference>
<reference evidence="2" key="1">
    <citation type="journal article" date="2022" name="Mol. Ecol. Resour.">
        <title>The genomes of chicory, endive, great burdock and yacon provide insights into Asteraceae palaeo-polyploidization history and plant inulin production.</title>
        <authorList>
            <person name="Fan W."/>
            <person name="Wang S."/>
            <person name="Wang H."/>
            <person name="Wang A."/>
            <person name="Jiang F."/>
            <person name="Liu H."/>
            <person name="Zhao H."/>
            <person name="Xu D."/>
            <person name="Zhang Y."/>
        </authorList>
    </citation>
    <scope>NUCLEOTIDE SEQUENCE [LARGE SCALE GENOMIC DNA]</scope>
    <source>
        <strain evidence="2">cv. Niubang</strain>
    </source>
</reference>
<name>A0ACB9BBG1_ARCLA</name>
<gene>
    <name evidence="1" type="ORF">L6452_20621</name>
</gene>
<dbReference type="EMBL" id="CM042052">
    <property type="protein sequence ID" value="KAI3719719.1"/>
    <property type="molecule type" value="Genomic_DNA"/>
</dbReference>
<organism evidence="1 2">
    <name type="scientific">Arctium lappa</name>
    <name type="common">Greater burdock</name>
    <name type="synonym">Lappa major</name>
    <dbReference type="NCBI Taxonomy" id="4217"/>
    <lineage>
        <taxon>Eukaryota</taxon>
        <taxon>Viridiplantae</taxon>
        <taxon>Streptophyta</taxon>
        <taxon>Embryophyta</taxon>
        <taxon>Tracheophyta</taxon>
        <taxon>Spermatophyta</taxon>
        <taxon>Magnoliopsida</taxon>
        <taxon>eudicotyledons</taxon>
        <taxon>Gunneridae</taxon>
        <taxon>Pentapetalae</taxon>
        <taxon>asterids</taxon>
        <taxon>campanulids</taxon>
        <taxon>Asterales</taxon>
        <taxon>Asteraceae</taxon>
        <taxon>Carduoideae</taxon>
        <taxon>Cardueae</taxon>
        <taxon>Arctiinae</taxon>
        <taxon>Arctium</taxon>
    </lineage>
</organism>